<dbReference type="RefSeq" id="WP_134040196.1">
    <property type="nucleotide sequence ID" value="NZ_JAVLSJ010000006.1"/>
</dbReference>
<comment type="caution">
    <text evidence="3">The sequence shown here is derived from an EMBL/GenBank/DDBJ whole genome shotgun (WGS) entry which is preliminary data.</text>
</comment>
<feature type="compositionally biased region" description="Polar residues" evidence="1">
    <location>
        <begin position="1"/>
        <end position="15"/>
    </location>
</feature>
<keyword evidence="2" id="KW-0812">Transmembrane</keyword>
<keyword evidence="2" id="KW-1133">Transmembrane helix</keyword>
<name>A0ABU2EMK8_9BURK</name>
<evidence type="ECO:0008006" key="5">
    <source>
        <dbReference type="Google" id="ProtNLM"/>
    </source>
</evidence>
<evidence type="ECO:0000256" key="1">
    <source>
        <dbReference type="SAM" id="MobiDB-lite"/>
    </source>
</evidence>
<dbReference type="Proteomes" id="UP001246576">
    <property type="component" value="Unassembled WGS sequence"/>
</dbReference>
<feature type="transmembrane region" description="Helical" evidence="2">
    <location>
        <begin position="38"/>
        <end position="64"/>
    </location>
</feature>
<keyword evidence="2" id="KW-0472">Membrane</keyword>
<accession>A0ABU2EMK8</accession>
<evidence type="ECO:0000256" key="2">
    <source>
        <dbReference type="SAM" id="Phobius"/>
    </source>
</evidence>
<organism evidence="3 4">
    <name type="scientific">Herbaspirillum huttiense subsp. lycopersici</name>
    <dbReference type="NCBI Taxonomy" id="3074428"/>
    <lineage>
        <taxon>Bacteria</taxon>
        <taxon>Pseudomonadati</taxon>
        <taxon>Pseudomonadota</taxon>
        <taxon>Betaproteobacteria</taxon>
        <taxon>Burkholderiales</taxon>
        <taxon>Oxalobacteraceae</taxon>
        <taxon>Herbaspirillum</taxon>
    </lineage>
</organism>
<dbReference type="EMBL" id="JAVLSJ010000006">
    <property type="protein sequence ID" value="MDR9849057.1"/>
    <property type="molecule type" value="Genomic_DNA"/>
</dbReference>
<feature type="transmembrane region" description="Helical" evidence="2">
    <location>
        <begin position="76"/>
        <end position="101"/>
    </location>
</feature>
<evidence type="ECO:0000313" key="3">
    <source>
        <dbReference type="EMBL" id="MDR9849057.1"/>
    </source>
</evidence>
<feature type="compositionally biased region" description="Pro residues" evidence="1">
    <location>
        <begin position="16"/>
        <end position="27"/>
    </location>
</feature>
<feature type="transmembrane region" description="Helical" evidence="2">
    <location>
        <begin position="113"/>
        <end position="133"/>
    </location>
</feature>
<evidence type="ECO:0000313" key="4">
    <source>
        <dbReference type="Proteomes" id="UP001246576"/>
    </source>
</evidence>
<sequence>MQPQENSSPESRSPQTPTPEIPSPENSPSPAAAVRNPWGSLVLFLSGLLFWGPVGLAVLTISTARFGASGMGPMAGVYLIGALFNFVLYAAFAGGCLLAIYACIQKPWQNKPVSILFVLQLITLAGFIVLGVLSSQ</sequence>
<reference evidence="3" key="1">
    <citation type="submission" date="2023-09" db="EMBL/GenBank/DDBJ databases">
        <title>Description of first Herbaspirillum huttiense subsp. nephrolepsisexaltata and Herbaspirillum huttiense subsp. lycopersicon.</title>
        <authorList>
            <person name="Poudel M."/>
            <person name="Sharma A."/>
            <person name="Goss E."/>
            <person name="Tapia J.H."/>
            <person name="Harmon C.M."/>
            <person name="Jones J.B."/>
        </authorList>
    </citation>
    <scope>NUCLEOTIDE SEQUENCE</scope>
    <source>
        <strain evidence="3">SE1</strain>
    </source>
</reference>
<feature type="region of interest" description="Disordered" evidence="1">
    <location>
        <begin position="1"/>
        <end position="32"/>
    </location>
</feature>
<protein>
    <recommendedName>
        <fullName evidence="5">DUF4190 domain-containing protein</fullName>
    </recommendedName>
</protein>
<gene>
    <name evidence="3" type="ORF">RI048_12575</name>
</gene>
<keyword evidence="4" id="KW-1185">Reference proteome</keyword>
<proteinExistence type="predicted"/>